<protein>
    <recommendedName>
        <fullName evidence="3">DUF429 domain-containing protein</fullName>
    </recommendedName>
</protein>
<dbReference type="OrthoDB" id="5783260at2"/>
<evidence type="ECO:0000313" key="1">
    <source>
        <dbReference type="EMBL" id="OOC09741.1"/>
    </source>
</evidence>
<name>A0A1V2ZXK1_9GAMM</name>
<dbReference type="STRING" id="252474.B1A74_08915"/>
<organism evidence="1 2">
    <name type="scientific">Thioalkalivibrio halophilus</name>
    <dbReference type="NCBI Taxonomy" id="252474"/>
    <lineage>
        <taxon>Bacteria</taxon>
        <taxon>Pseudomonadati</taxon>
        <taxon>Pseudomonadota</taxon>
        <taxon>Gammaproteobacteria</taxon>
        <taxon>Chromatiales</taxon>
        <taxon>Ectothiorhodospiraceae</taxon>
        <taxon>Thioalkalivibrio</taxon>
    </lineage>
</organism>
<gene>
    <name evidence="1" type="ORF">B1A74_08915</name>
</gene>
<dbReference type="AlphaFoldDB" id="A0A1V2ZXK1"/>
<evidence type="ECO:0008006" key="3">
    <source>
        <dbReference type="Google" id="ProtNLM"/>
    </source>
</evidence>
<comment type="caution">
    <text evidence="1">The sequence shown here is derived from an EMBL/GenBank/DDBJ whole genome shotgun (WGS) entry which is preliminary data.</text>
</comment>
<proteinExistence type="predicted"/>
<evidence type="ECO:0000313" key="2">
    <source>
        <dbReference type="Proteomes" id="UP000189177"/>
    </source>
</evidence>
<accession>A0A1V2ZXK1</accession>
<keyword evidence="2" id="KW-1185">Reference proteome</keyword>
<dbReference type="Proteomes" id="UP000189177">
    <property type="component" value="Unassembled WGS sequence"/>
</dbReference>
<dbReference type="EMBL" id="MUZR01000035">
    <property type="protein sequence ID" value="OOC09741.1"/>
    <property type="molecule type" value="Genomic_DNA"/>
</dbReference>
<dbReference type="RefSeq" id="WP_077244427.1">
    <property type="nucleotide sequence ID" value="NZ_MUZR01000035.1"/>
</dbReference>
<sequence>MGQWIVGVDLSGPGSAGQTSLAVFAERGGALRLRELLAGADDQAILERVPAAAVVGLDAPLSYSPTGGSRTSDQSLRRLAVECGLPAGTVMAPSAPRMSYLTLRGVAVSRMLAFERPDARVAEVHPTVAMALGGASVETLKAMKHAADARRDLLAWLDRQGLDGVLDLADASDHSVAACAAAWAAWQWSRGRSAWIHPAEPPQHPYAFVC</sequence>
<dbReference type="InterPro" id="IPR007362">
    <property type="entry name" value="DUF429"/>
</dbReference>
<dbReference type="Pfam" id="PF04250">
    <property type="entry name" value="DUF429"/>
    <property type="match status" value="1"/>
</dbReference>
<reference evidence="1 2" key="1">
    <citation type="submission" date="2017-02" db="EMBL/GenBank/DDBJ databases">
        <title>Genomic diversity within the haloalkaliphilic genus Thioalkalivibrio.</title>
        <authorList>
            <person name="Ahn A.-C."/>
            <person name="Meier-Kolthoff J."/>
            <person name="Overmars L."/>
            <person name="Richter M."/>
            <person name="Woyke T."/>
            <person name="Sorokin D.Y."/>
            <person name="Muyzer G."/>
        </authorList>
    </citation>
    <scope>NUCLEOTIDE SEQUENCE [LARGE SCALE GENOMIC DNA]</scope>
    <source>
        <strain evidence="1 2">HL17</strain>
    </source>
</reference>